<comment type="subcellular location">
    <subcellularLocation>
        <location evidence="2">Membrane</location>
    </subcellularLocation>
</comment>
<dbReference type="PANTHER" id="PTHR23056">
    <property type="entry name" value="CALCINEURIN B"/>
    <property type="match status" value="1"/>
</dbReference>
<reference evidence="3" key="1">
    <citation type="submission" date="2023-02" db="EMBL/GenBank/DDBJ databases">
        <title>Genome of toxic invasive species Heracleum sosnowskyi carries increased number of genes despite the absence of recent whole-genome duplications.</title>
        <authorList>
            <person name="Schelkunov M."/>
            <person name="Shtratnikova V."/>
            <person name="Makarenko M."/>
            <person name="Klepikova A."/>
            <person name="Omelchenko D."/>
            <person name="Novikova G."/>
            <person name="Obukhova E."/>
            <person name="Bogdanov V."/>
            <person name="Penin A."/>
            <person name="Logacheva M."/>
        </authorList>
    </citation>
    <scope>NUCLEOTIDE SEQUENCE</scope>
    <source>
        <strain evidence="3">Hsosn_3</strain>
        <tissue evidence="3">Leaf</tissue>
    </source>
</reference>
<comment type="caution">
    <text evidence="3">The sequence shown here is derived from an EMBL/GenBank/DDBJ whole genome shotgun (WGS) entry which is preliminary data.</text>
</comment>
<dbReference type="Proteomes" id="UP001237642">
    <property type="component" value="Unassembled WGS sequence"/>
</dbReference>
<dbReference type="AlphaFoldDB" id="A0AAD8I6S5"/>
<comment type="function">
    <text evidence="2">Acts as a calcium sensor. CBL proteins interact with CIPK serine-threonine protein kinases. Binding of a CBL protein to the regulatory NAF domain of a CIPK protein lead to the activation of the kinase in a calcium-dependent manner.</text>
</comment>
<comment type="subunit">
    <text evidence="2">Homodimer. Interacts with CIPK.</text>
</comment>
<dbReference type="Gene3D" id="1.10.238.10">
    <property type="entry name" value="EF-hand"/>
    <property type="match status" value="1"/>
</dbReference>
<dbReference type="GO" id="GO:0019722">
    <property type="term" value="P:calcium-mediated signaling"/>
    <property type="evidence" value="ECO:0007669"/>
    <property type="project" value="UniProtKB-UniRule"/>
</dbReference>
<evidence type="ECO:0000256" key="2">
    <source>
        <dbReference type="RuleBase" id="RU369080"/>
    </source>
</evidence>
<keyword evidence="4" id="KW-1185">Reference proteome</keyword>
<evidence type="ECO:0000256" key="1">
    <source>
        <dbReference type="ARBA" id="ARBA00022737"/>
    </source>
</evidence>
<keyword evidence="2" id="KW-0106">Calcium</keyword>
<proteinExistence type="inferred from homology"/>
<organism evidence="3 4">
    <name type="scientific">Heracleum sosnowskyi</name>
    <dbReference type="NCBI Taxonomy" id="360622"/>
    <lineage>
        <taxon>Eukaryota</taxon>
        <taxon>Viridiplantae</taxon>
        <taxon>Streptophyta</taxon>
        <taxon>Embryophyta</taxon>
        <taxon>Tracheophyta</taxon>
        <taxon>Spermatophyta</taxon>
        <taxon>Magnoliopsida</taxon>
        <taxon>eudicotyledons</taxon>
        <taxon>Gunneridae</taxon>
        <taxon>Pentapetalae</taxon>
        <taxon>asterids</taxon>
        <taxon>campanulids</taxon>
        <taxon>Apiales</taxon>
        <taxon>Apiaceae</taxon>
        <taxon>Apioideae</taxon>
        <taxon>apioid superclade</taxon>
        <taxon>Tordylieae</taxon>
        <taxon>Tordyliinae</taxon>
        <taxon>Heracleum</taxon>
    </lineage>
</organism>
<name>A0AAD8I6S5_9APIA</name>
<evidence type="ECO:0000313" key="4">
    <source>
        <dbReference type="Proteomes" id="UP001237642"/>
    </source>
</evidence>
<comment type="similarity">
    <text evidence="2">Belongs to the calcineurin regulatory subunit family.</text>
</comment>
<dbReference type="GO" id="GO:0019900">
    <property type="term" value="F:kinase binding"/>
    <property type="evidence" value="ECO:0007669"/>
    <property type="project" value="UniProtKB-UniRule"/>
</dbReference>
<reference evidence="3" key="2">
    <citation type="submission" date="2023-05" db="EMBL/GenBank/DDBJ databases">
        <authorList>
            <person name="Schelkunov M.I."/>
        </authorList>
    </citation>
    <scope>NUCLEOTIDE SEQUENCE</scope>
    <source>
        <strain evidence="3">Hsosn_3</strain>
        <tissue evidence="3">Leaf</tissue>
    </source>
</reference>
<dbReference type="GO" id="GO:0016020">
    <property type="term" value="C:membrane"/>
    <property type="evidence" value="ECO:0007669"/>
    <property type="project" value="UniProtKB-SubCell"/>
</dbReference>
<keyword evidence="2" id="KW-0472">Membrane</keyword>
<gene>
    <name evidence="3" type="ORF">POM88_026258</name>
</gene>
<dbReference type="EMBL" id="JAUIZM010000006">
    <property type="protein sequence ID" value="KAK1379514.1"/>
    <property type="molecule type" value="Genomic_DNA"/>
</dbReference>
<evidence type="ECO:0000313" key="3">
    <source>
        <dbReference type="EMBL" id="KAK1379514.1"/>
    </source>
</evidence>
<dbReference type="PANTHER" id="PTHR23056:SF44">
    <property type="entry name" value="CALCINEURIN B-LIKE PROTEIN 1"/>
    <property type="match status" value="1"/>
</dbReference>
<accession>A0AAD8I6S5</accession>
<dbReference type="InterPro" id="IPR045198">
    <property type="entry name" value="CNBL1-10"/>
</dbReference>
<protein>
    <recommendedName>
        <fullName evidence="2">Calcineurin B-like protein</fullName>
    </recommendedName>
</protein>
<keyword evidence="1 2" id="KW-0677">Repeat</keyword>
<sequence length="113" mass="13121">MENSTAQFFTVSEVQALYELYNRIISSVTHDDLISKEEFQLAIFKRKETIFLLTRCAQVRLQGKLCKNFLAKREKLPTSGWIILKLTTMPVQWLSNGGHLLVVEFVELQEVQM</sequence>
<keyword evidence="2" id="KW-0479">Metal-binding</keyword>
<dbReference type="GO" id="GO:0005509">
    <property type="term" value="F:calcium ion binding"/>
    <property type="evidence" value="ECO:0007669"/>
    <property type="project" value="UniProtKB-UniRule"/>
</dbReference>